<keyword evidence="2" id="KW-1185">Reference proteome</keyword>
<organism evidence="1 2">
    <name type="scientific">Portunus trituberculatus</name>
    <name type="common">Swimming crab</name>
    <name type="synonym">Neptunus trituberculatus</name>
    <dbReference type="NCBI Taxonomy" id="210409"/>
    <lineage>
        <taxon>Eukaryota</taxon>
        <taxon>Metazoa</taxon>
        <taxon>Ecdysozoa</taxon>
        <taxon>Arthropoda</taxon>
        <taxon>Crustacea</taxon>
        <taxon>Multicrustacea</taxon>
        <taxon>Malacostraca</taxon>
        <taxon>Eumalacostraca</taxon>
        <taxon>Eucarida</taxon>
        <taxon>Decapoda</taxon>
        <taxon>Pleocyemata</taxon>
        <taxon>Brachyura</taxon>
        <taxon>Eubrachyura</taxon>
        <taxon>Portunoidea</taxon>
        <taxon>Portunidae</taxon>
        <taxon>Portuninae</taxon>
        <taxon>Portunus</taxon>
    </lineage>
</organism>
<sequence length="229" mass="25727">MPILAVFWNVQQLCTRGICYTLPSADVNERQAWIKCERIGVRLNVIDDLLQILIVFPGWTELSLRVVRMPNEDELNSVDIDNIMEALAGSGNTELLTTFILAASSVTANIYPLNDESLEGMTEEEINERIATRTNSLNKHLEYLQRSQNYESLDNVDVASSVMAQLLANLDNGKLARKAIDTEAHSKIVNMTEEMKQTIPNLNAPDPNDWVPVTENFAVINTVMGKEYE</sequence>
<protein>
    <submittedName>
        <fullName evidence="1">Uncharacterized protein</fullName>
    </submittedName>
</protein>
<dbReference type="AlphaFoldDB" id="A0A5B7G087"/>
<comment type="caution">
    <text evidence="1">The sequence shown here is derived from an EMBL/GenBank/DDBJ whole genome shotgun (WGS) entry which is preliminary data.</text>
</comment>
<name>A0A5B7G087_PORTR</name>
<reference evidence="1 2" key="1">
    <citation type="submission" date="2019-05" db="EMBL/GenBank/DDBJ databases">
        <title>Another draft genome of Portunus trituberculatus and its Hox gene families provides insights of decapod evolution.</title>
        <authorList>
            <person name="Jeong J.-H."/>
            <person name="Song I."/>
            <person name="Kim S."/>
            <person name="Choi T."/>
            <person name="Kim D."/>
            <person name="Ryu S."/>
            <person name="Kim W."/>
        </authorList>
    </citation>
    <scope>NUCLEOTIDE SEQUENCE [LARGE SCALE GENOMIC DNA]</scope>
    <source>
        <tissue evidence="1">Muscle</tissue>
    </source>
</reference>
<dbReference type="EMBL" id="VSRR010009655">
    <property type="protein sequence ID" value="MPC50673.1"/>
    <property type="molecule type" value="Genomic_DNA"/>
</dbReference>
<evidence type="ECO:0000313" key="2">
    <source>
        <dbReference type="Proteomes" id="UP000324222"/>
    </source>
</evidence>
<evidence type="ECO:0000313" key="1">
    <source>
        <dbReference type="EMBL" id="MPC50673.1"/>
    </source>
</evidence>
<dbReference type="Proteomes" id="UP000324222">
    <property type="component" value="Unassembled WGS sequence"/>
</dbReference>
<gene>
    <name evidence="1" type="ORF">E2C01_044502</name>
</gene>
<proteinExistence type="predicted"/>
<accession>A0A5B7G087</accession>